<evidence type="ECO:0000313" key="3">
    <source>
        <dbReference type="EMBL" id="KAG5162014.1"/>
    </source>
</evidence>
<feature type="transmembrane region" description="Helical" evidence="2">
    <location>
        <begin position="7"/>
        <end position="30"/>
    </location>
</feature>
<feature type="transmembrane region" description="Helical" evidence="2">
    <location>
        <begin position="90"/>
        <end position="109"/>
    </location>
</feature>
<evidence type="ECO:0000256" key="2">
    <source>
        <dbReference type="SAM" id="Phobius"/>
    </source>
</evidence>
<keyword evidence="2" id="KW-0812">Transmembrane</keyword>
<protein>
    <recommendedName>
        <fullName evidence="4">MARVEL domain-containing protein</fullName>
    </recommendedName>
</protein>
<feature type="transmembrane region" description="Helical" evidence="2">
    <location>
        <begin position="129"/>
        <end position="150"/>
    </location>
</feature>
<dbReference type="EMBL" id="JAFIQS010000022">
    <property type="protein sequence ID" value="KAG5162014.1"/>
    <property type="molecule type" value="Genomic_DNA"/>
</dbReference>
<accession>A0A8H7XM47</accession>
<feature type="transmembrane region" description="Helical" evidence="2">
    <location>
        <begin position="50"/>
        <end position="70"/>
    </location>
</feature>
<keyword evidence="2" id="KW-1133">Transmembrane helix</keyword>
<dbReference type="AlphaFoldDB" id="A0A8H7XM47"/>
<name>A0A8H7XM47_PSICU</name>
<reference evidence="3" key="1">
    <citation type="submission" date="2021-02" db="EMBL/GenBank/DDBJ databases">
        <title>Psilocybe cubensis genome.</title>
        <authorList>
            <person name="Mckernan K.J."/>
            <person name="Crawford S."/>
            <person name="Trippe A."/>
            <person name="Kane L.T."/>
            <person name="Mclaughlin S."/>
        </authorList>
    </citation>
    <scope>NUCLEOTIDE SEQUENCE [LARGE SCALE GENOMIC DNA]</scope>
    <source>
        <strain evidence="3">MGC-MH-2018</strain>
    </source>
</reference>
<evidence type="ECO:0000256" key="1">
    <source>
        <dbReference type="SAM" id="MobiDB-lite"/>
    </source>
</evidence>
<feature type="region of interest" description="Disordered" evidence="1">
    <location>
        <begin position="172"/>
        <end position="204"/>
    </location>
</feature>
<feature type="compositionally biased region" description="Polar residues" evidence="1">
    <location>
        <begin position="191"/>
        <end position="203"/>
    </location>
</feature>
<comment type="caution">
    <text evidence="3">The sequence shown here is derived from an EMBL/GenBank/DDBJ whole genome shotgun (WGS) entry which is preliminary data.</text>
</comment>
<keyword evidence="2" id="KW-0472">Membrane</keyword>
<sequence>MFNPIRAALYALLFPLSVVLLGLTGYRIHYTKSLRNGDILTSNSHFYDPIIVELLVTSILALLISAWFLASILGKLRNPLSKYISEHMSLFVIWVMFLVGAAIMTHKWLHLKHCRGHYKVCRILETIKAFSWMCFILSTFLILASLLSMLTRKRTLSDPVYGGNEYGTYPETRQARSVGATTGGGTTTTAYNNVQPTAHNVGSTPVAAGTTGVAGNTVQTAALPAHTTTVPAHPTTVPGHPVPAHATAIQGHSVQGPAIVHTHEV</sequence>
<gene>
    <name evidence="3" type="ORF">JR316_013148</name>
</gene>
<evidence type="ECO:0008006" key="4">
    <source>
        <dbReference type="Google" id="ProtNLM"/>
    </source>
</evidence>
<proteinExistence type="predicted"/>
<organism evidence="3">
    <name type="scientific">Psilocybe cubensis</name>
    <name type="common">Psychedelic mushroom</name>
    <name type="synonym">Stropharia cubensis</name>
    <dbReference type="NCBI Taxonomy" id="181762"/>
    <lineage>
        <taxon>Eukaryota</taxon>
        <taxon>Fungi</taxon>
        <taxon>Dikarya</taxon>
        <taxon>Basidiomycota</taxon>
        <taxon>Agaricomycotina</taxon>
        <taxon>Agaricomycetes</taxon>
        <taxon>Agaricomycetidae</taxon>
        <taxon>Agaricales</taxon>
        <taxon>Agaricineae</taxon>
        <taxon>Strophariaceae</taxon>
        <taxon>Psilocybe</taxon>
    </lineage>
</organism>